<dbReference type="AlphaFoldDB" id="A0A2C6KE69"/>
<evidence type="ECO:0000256" key="1">
    <source>
        <dbReference type="SAM" id="MobiDB-lite"/>
    </source>
</evidence>
<reference evidence="2 3" key="1">
    <citation type="journal article" date="2017" name="Int. J. Parasitol.">
        <title>The genome of the protozoan parasite Cystoisospora suis and a reverse vaccinology approach to identify vaccine candidates.</title>
        <authorList>
            <person name="Palmieri N."/>
            <person name="Shrestha A."/>
            <person name="Ruttkowski B."/>
            <person name="Beck T."/>
            <person name="Vogl C."/>
            <person name="Tomley F."/>
            <person name="Blake D.P."/>
            <person name="Joachim A."/>
        </authorList>
    </citation>
    <scope>NUCLEOTIDE SEQUENCE [LARGE SCALE GENOMIC DNA]</scope>
    <source>
        <strain evidence="2 3">Wien I</strain>
    </source>
</reference>
<comment type="caution">
    <text evidence="2">The sequence shown here is derived from an EMBL/GenBank/DDBJ whole genome shotgun (WGS) entry which is preliminary data.</text>
</comment>
<dbReference type="VEuPathDB" id="ToxoDB:CSUI_011346"/>
<gene>
    <name evidence="2" type="ORF">CSUI_011346</name>
</gene>
<dbReference type="Proteomes" id="UP000221165">
    <property type="component" value="Unassembled WGS sequence"/>
</dbReference>
<organism evidence="2 3">
    <name type="scientific">Cystoisospora suis</name>
    <dbReference type="NCBI Taxonomy" id="483139"/>
    <lineage>
        <taxon>Eukaryota</taxon>
        <taxon>Sar</taxon>
        <taxon>Alveolata</taxon>
        <taxon>Apicomplexa</taxon>
        <taxon>Conoidasida</taxon>
        <taxon>Coccidia</taxon>
        <taxon>Eucoccidiorida</taxon>
        <taxon>Eimeriorina</taxon>
        <taxon>Sarcocystidae</taxon>
        <taxon>Cystoisospora</taxon>
    </lineage>
</organism>
<accession>A0A2C6KE69</accession>
<protein>
    <submittedName>
        <fullName evidence="2">Uncharacterized protein</fullName>
    </submittedName>
</protein>
<name>A0A2C6KE69_9APIC</name>
<evidence type="ECO:0000313" key="2">
    <source>
        <dbReference type="EMBL" id="PHJ14842.1"/>
    </source>
</evidence>
<keyword evidence="3" id="KW-1185">Reference proteome</keyword>
<evidence type="ECO:0000313" key="3">
    <source>
        <dbReference type="Proteomes" id="UP000221165"/>
    </source>
</evidence>
<feature type="non-terminal residue" evidence="2">
    <location>
        <position position="1"/>
    </location>
</feature>
<feature type="region of interest" description="Disordered" evidence="1">
    <location>
        <begin position="1"/>
        <end position="20"/>
    </location>
</feature>
<proteinExistence type="predicted"/>
<sequence>SEPEGERSLVPFHCVSSKRE</sequence>
<dbReference type="EMBL" id="MIGC01010942">
    <property type="protein sequence ID" value="PHJ14842.1"/>
    <property type="molecule type" value="Genomic_DNA"/>
</dbReference>